<comment type="similarity">
    <text evidence="8">Belongs to the Nup188 family.</text>
</comment>
<keyword evidence="14" id="KW-1185">Reference proteome</keyword>
<evidence type="ECO:0000256" key="2">
    <source>
        <dbReference type="ARBA" id="ARBA00022448"/>
    </source>
</evidence>
<keyword evidence="4" id="KW-0653">Protein transport</keyword>
<dbReference type="Pfam" id="PF18378">
    <property type="entry name" value="Nup188_C"/>
    <property type="match status" value="1"/>
</dbReference>
<dbReference type="PANTHER" id="PTHR31431">
    <property type="entry name" value="NUCLEOPORIN NUP188 HOMOLOG"/>
    <property type="match status" value="1"/>
</dbReference>
<organism evidence="13 14">
    <name type="scientific">Lyophyllum shimeji</name>
    <name type="common">Hon-shimeji</name>
    <name type="synonym">Tricholoma shimeji</name>
    <dbReference type="NCBI Taxonomy" id="47721"/>
    <lineage>
        <taxon>Eukaryota</taxon>
        <taxon>Fungi</taxon>
        <taxon>Dikarya</taxon>
        <taxon>Basidiomycota</taxon>
        <taxon>Agaricomycotina</taxon>
        <taxon>Agaricomycetes</taxon>
        <taxon>Agaricomycetidae</taxon>
        <taxon>Agaricales</taxon>
        <taxon>Tricholomatineae</taxon>
        <taxon>Lyophyllaceae</taxon>
        <taxon>Lyophyllum</taxon>
    </lineage>
</organism>
<dbReference type="OrthoDB" id="102511at2759"/>
<dbReference type="GO" id="GO:0006405">
    <property type="term" value="P:RNA export from nucleus"/>
    <property type="evidence" value="ECO:0007669"/>
    <property type="project" value="TreeGrafter"/>
</dbReference>
<dbReference type="Pfam" id="PF21093">
    <property type="entry name" value="Nup188_N-subdom_III"/>
    <property type="match status" value="1"/>
</dbReference>
<sequence>MSNKGSFATAPDQETSSRTLSITVMSSEPGRRSNLVDVTYQQLHSILSGHHEGVHPEQIADFLEPRKVQLTQLSDPFGKPNDASRKKIESGSVVLADGVTLRVEDPDKEFVFAVSDKLQIDEVQALVLLRSFLYNEGLPSTAESASTSSMVAELVESITPFYYSERLFFFRTFIPLFRALENPEDPVHPIAAKFLLEVIPDGPAFARAVIDEVVKKMQAELPESMNEQPKVASRWAKQNAKEQLVMSEVLFWAMWGFVPCEGPLVAKIFETGYTKHLGRVQANAQLLLDTEGGTIVGDLMALWKLLMIEVLELETIGDLDGIEITGDPSRKDIYTASPDSLLQIHNTVVAYAEEPLHVCTTLAWAFVLSRLRALGEQLKEVPDPYRPFFAAMTAVQNHPNSKARQPLHERLAETCFKDNLQLFLNLYNLLTESPLFVTSAAWKKGSTVTDPNAVAFRSVLKGLMMAIVELVPVETIPNFEALVEVWTALFGRSESQSIAGICAQYWQADWHKGIARRAIFDVARSRFPIHFTPLVRLLRAMTASGFLDTDTLSIADHSTEGEAAISEERALCASHVFYYFDKLPTFTQIIPSIACSGSHALYEKQERMAGFITYINLRPIKLPGGSTLPARSIGHCLSDGSENPIVLWQHEHSGWKVVLELLTDYVNRRRMLAGPGAGVGGPYQDVSFGRRDGSQIKALGLEDVGVPSDEIGSEETVMHCLDLVRSLIQGNPAQAEQLMQTLETGEPVVAHTMTEAQPPDLVQLTTMILEDALSQTDLRRRTRSHPQLITSAISVLSALLVLPNYSNRVWLYIRSTTALFGNDRTAGFASGALAAERATGHYTMTLALLHLVQQLFREASASVLPDNPRLQQLKEDVLLRAARFVHTEIWVEHLGWKYTQLGDRFEIGRRVTVFYVEVLEHAPPVLEERPFAALSQAVFDVLLFKATTSTINPLVSSINAGNQSLKNLYASRRYGDARRLIALLETELRLARLVLTYKQQSAAASRPSLLEQALCARIPGGVSVHAPSRTKVDPIDVLAQYVKERDAGPVVPIEAARVLYALCASLSTSQPSPPTIVGHLANPEATVAAFVRIVQHPYDDMTLRNAVWSFISLGVDKEPALASLFVTGRFRAPSEVKDKGKGKEREATGGTEKTKTTTAIDVARDVIANWRELWDVNPQLLTSVLRFLDVVWQHGLEHKAALQAIREDEGFWDQVTSIACEEVGPAPEYETTMCEVMDGVRHSNLHDVVAAHAYKTMSKSYAVQIVGRDITMHVHLDGRASSAKKPKSFLKIEPRFRSQDQLNDLVCEAAPSSYDPRIYDQLSEQLKTHYPGLTLEQLRSQEPVEQREFGDNFVYCVDALRSRLRAYVRTRDAMEDNTDVTVEKQVLSLNLNLSLAHCQAALTESWQFLFQQVVPYLRGDPVVRPVVLAISATISYDIAKEGRSGDMMATIHGRRLALLLAMLEVAWFSSSDKPPEVASFMDLVRNVHGIITNEAQPPANSFLGMVSTPFHRILLQIMYFCARHCCSLERRPKTLNAEQRLNITFMVEASVTLVIDALKLVFQSARTRVDPELDSDMELLVAAFEQCTHSEVNPSSAFWLGRCQETDIIKASLDLYAHCDLVGLSNLPLLLAKKNPLYAPHLLLFHMTLASKPTAAERLASDGVLAAYSNNFISAAISAGVVDVVLPELPGERSPAHRAYCSMLSIVAGVISALGRYNHYFDSEICGIVQLYGEQIVRALRWTIGDAISFAFLEEIEQVVSLFQSIAFSAPASANTNPVIDKVLRTFSDHALLLLQQLNYAITHPNHLTSLFEPLTAEEREQYEKDQPSTEPLKRPLIAHLVHRLYKLSSNIVTTLVAISRAESVLLGHEDEWPVNEALIVPHSKVVLGEPASMGTLLELGNCTLDMLRELLNLPAGQSLTATTTPLAGPLDVRDGVLAARRNLEAILVYAVTQLVMWLSKPEFETPALEEEDLSMSVDVPRPDVSKERRTHRKSLTLGERLRRGMTGEMASDLQSLLNKAKPVIAKSNTVLGKESVNLTPVLSSFLQERIAIPT</sequence>
<keyword evidence="7" id="KW-0539">Nucleus</keyword>
<dbReference type="GO" id="GO:0017056">
    <property type="term" value="F:structural constituent of nuclear pore"/>
    <property type="evidence" value="ECO:0007669"/>
    <property type="project" value="InterPro"/>
</dbReference>
<dbReference type="InterPro" id="IPR048883">
    <property type="entry name" value="Nup188_N-subdom_III"/>
</dbReference>
<evidence type="ECO:0000256" key="6">
    <source>
        <dbReference type="ARBA" id="ARBA00023132"/>
    </source>
</evidence>
<dbReference type="GO" id="GO:0051028">
    <property type="term" value="P:mRNA transport"/>
    <property type="evidence" value="ECO:0007669"/>
    <property type="project" value="UniProtKB-KW"/>
</dbReference>
<reference evidence="13" key="1">
    <citation type="submission" date="2022-07" db="EMBL/GenBank/DDBJ databases">
        <title>The genome of Lyophyllum shimeji provides insight into the initial evolution of ectomycorrhizal fungal genome.</title>
        <authorList>
            <person name="Kobayashi Y."/>
            <person name="Shibata T."/>
            <person name="Hirakawa H."/>
            <person name="Shigenobu S."/>
            <person name="Nishiyama T."/>
            <person name="Yamada A."/>
            <person name="Hasebe M."/>
            <person name="Kawaguchi M."/>
        </authorList>
    </citation>
    <scope>NUCLEOTIDE SEQUENCE</scope>
    <source>
        <strain evidence="13">AT787</strain>
    </source>
</reference>
<evidence type="ECO:0000256" key="5">
    <source>
        <dbReference type="ARBA" id="ARBA00023010"/>
    </source>
</evidence>
<dbReference type="InterPro" id="IPR041634">
    <property type="entry name" value="Nup188_C"/>
</dbReference>
<evidence type="ECO:0000256" key="3">
    <source>
        <dbReference type="ARBA" id="ARBA00022816"/>
    </source>
</evidence>
<dbReference type="InterPro" id="IPR018864">
    <property type="entry name" value="Nucleoporin_Nup188_N"/>
</dbReference>
<comment type="subcellular location">
    <subcellularLocation>
        <location evidence="1">Nucleus</location>
        <location evidence="1">Nuclear pore complex</location>
    </subcellularLocation>
</comment>
<feature type="domain" description="Nucleoporin Nup188 N-terminal subdomain III" evidence="12">
    <location>
        <begin position="715"/>
        <end position="1129"/>
    </location>
</feature>
<dbReference type="Pfam" id="PF10487">
    <property type="entry name" value="Nup188_N"/>
    <property type="match status" value="1"/>
</dbReference>
<evidence type="ECO:0000256" key="9">
    <source>
        <dbReference type="ARBA" id="ARBA00040174"/>
    </source>
</evidence>
<dbReference type="Gene3D" id="1.25.10.70">
    <property type="match status" value="1"/>
</dbReference>
<dbReference type="Proteomes" id="UP001063166">
    <property type="component" value="Unassembled WGS sequence"/>
</dbReference>
<keyword evidence="2" id="KW-0813">Transport</keyword>
<evidence type="ECO:0000259" key="12">
    <source>
        <dbReference type="Pfam" id="PF21093"/>
    </source>
</evidence>
<dbReference type="GO" id="GO:0006606">
    <property type="term" value="P:protein import into nucleus"/>
    <property type="evidence" value="ECO:0007669"/>
    <property type="project" value="TreeGrafter"/>
</dbReference>
<dbReference type="PANTHER" id="PTHR31431:SF1">
    <property type="entry name" value="NUCLEOPORIN NUP188"/>
    <property type="match status" value="1"/>
</dbReference>
<evidence type="ECO:0000256" key="4">
    <source>
        <dbReference type="ARBA" id="ARBA00022927"/>
    </source>
</evidence>
<keyword evidence="3" id="KW-0509">mRNA transport</keyword>
<comment type="caution">
    <text evidence="13">The sequence shown here is derived from an EMBL/GenBank/DDBJ whole genome shotgun (WGS) entry which is preliminary data.</text>
</comment>
<dbReference type="GO" id="GO:0044611">
    <property type="term" value="C:nuclear pore inner ring"/>
    <property type="evidence" value="ECO:0007669"/>
    <property type="project" value="TreeGrafter"/>
</dbReference>
<evidence type="ECO:0000313" key="14">
    <source>
        <dbReference type="Proteomes" id="UP001063166"/>
    </source>
</evidence>
<evidence type="ECO:0000313" key="13">
    <source>
        <dbReference type="EMBL" id="GLB34283.1"/>
    </source>
</evidence>
<keyword evidence="6" id="KW-0906">Nuclear pore complex</keyword>
<feature type="domain" description="Nuclear pore protein Nup188 C-terminal" evidence="11">
    <location>
        <begin position="1503"/>
        <end position="1674"/>
    </location>
</feature>
<evidence type="ECO:0000259" key="11">
    <source>
        <dbReference type="Pfam" id="PF18378"/>
    </source>
</evidence>
<evidence type="ECO:0000259" key="10">
    <source>
        <dbReference type="Pfam" id="PF10487"/>
    </source>
</evidence>
<proteinExistence type="inferred from homology"/>
<name>A0A9P3UIE3_LYOSH</name>
<evidence type="ECO:0000256" key="1">
    <source>
        <dbReference type="ARBA" id="ARBA00004567"/>
    </source>
</evidence>
<feature type="domain" description="Nucleoporin Nup188 N-terminal" evidence="10">
    <location>
        <begin position="58"/>
        <end position="377"/>
    </location>
</feature>
<dbReference type="InterPro" id="IPR044840">
    <property type="entry name" value="Nup188"/>
</dbReference>
<gene>
    <name evidence="13" type="ORF">LshimejAT787_0111670</name>
</gene>
<dbReference type="EMBL" id="BRPK01000001">
    <property type="protein sequence ID" value="GLB34283.1"/>
    <property type="molecule type" value="Genomic_DNA"/>
</dbReference>
<accession>A0A9P3UIE3</accession>
<protein>
    <recommendedName>
        <fullName evidence="9">Nucleoporin NUP188</fullName>
    </recommendedName>
</protein>
<evidence type="ECO:0000256" key="7">
    <source>
        <dbReference type="ARBA" id="ARBA00023242"/>
    </source>
</evidence>
<evidence type="ECO:0000256" key="8">
    <source>
        <dbReference type="ARBA" id="ARBA00038387"/>
    </source>
</evidence>
<keyword evidence="5" id="KW-0811">Translocation</keyword>